<organism evidence="1 2">
    <name type="scientific">Russula earlei</name>
    <dbReference type="NCBI Taxonomy" id="71964"/>
    <lineage>
        <taxon>Eukaryota</taxon>
        <taxon>Fungi</taxon>
        <taxon>Dikarya</taxon>
        <taxon>Basidiomycota</taxon>
        <taxon>Agaricomycotina</taxon>
        <taxon>Agaricomycetes</taxon>
        <taxon>Russulales</taxon>
        <taxon>Russulaceae</taxon>
        <taxon>Russula</taxon>
    </lineage>
</organism>
<name>A0ACC0UPL6_9AGAM</name>
<accession>A0ACC0UPL6</accession>
<evidence type="ECO:0000313" key="2">
    <source>
        <dbReference type="Proteomes" id="UP001207468"/>
    </source>
</evidence>
<keyword evidence="2" id="KW-1185">Reference proteome</keyword>
<sequence>MLAAEWIRGIPLSERQGVLKLMGDSTTGLPCKSILTLSSPVPTSDEHSSRPLEGSTKWVMRMMIDLSHAQIFRCGLGPLRPAPGKHIHMSAPAPPASASARPDRPCLYVKLTPEFRRQYSEL</sequence>
<dbReference type="EMBL" id="JAGFNK010000001">
    <property type="protein sequence ID" value="KAI9513535.1"/>
    <property type="molecule type" value="Genomic_DNA"/>
</dbReference>
<proteinExistence type="predicted"/>
<protein>
    <submittedName>
        <fullName evidence="1">Uncharacterized protein</fullName>
    </submittedName>
</protein>
<reference evidence="1" key="1">
    <citation type="submission" date="2021-03" db="EMBL/GenBank/DDBJ databases">
        <title>Evolutionary priming and transition to the ectomycorrhizal habit in an iconic lineage of mushroom-forming fungi: is preadaptation a requirement?</title>
        <authorList>
            <consortium name="DOE Joint Genome Institute"/>
            <person name="Looney B.P."/>
            <person name="Miyauchi S."/>
            <person name="Morin E."/>
            <person name="Drula E."/>
            <person name="Courty P.E."/>
            <person name="Chicoki N."/>
            <person name="Fauchery L."/>
            <person name="Kohler A."/>
            <person name="Kuo A."/>
            <person name="LaButti K."/>
            <person name="Pangilinan J."/>
            <person name="Lipzen A."/>
            <person name="Riley R."/>
            <person name="Andreopoulos W."/>
            <person name="He G."/>
            <person name="Johnson J."/>
            <person name="Barry K.W."/>
            <person name="Grigoriev I.V."/>
            <person name="Nagy L."/>
            <person name="Hibbett D."/>
            <person name="Henrissat B."/>
            <person name="Matheny P.B."/>
            <person name="Labbe J."/>
            <person name="Martin A.F."/>
        </authorList>
    </citation>
    <scope>NUCLEOTIDE SEQUENCE</scope>
    <source>
        <strain evidence="1">BPL698</strain>
    </source>
</reference>
<comment type="caution">
    <text evidence="1">The sequence shown here is derived from an EMBL/GenBank/DDBJ whole genome shotgun (WGS) entry which is preliminary data.</text>
</comment>
<dbReference type="Proteomes" id="UP001207468">
    <property type="component" value="Unassembled WGS sequence"/>
</dbReference>
<evidence type="ECO:0000313" key="1">
    <source>
        <dbReference type="EMBL" id="KAI9513535.1"/>
    </source>
</evidence>
<gene>
    <name evidence="1" type="ORF">F5148DRAFT_11532</name>
</gene>